<keyword evidence="1" id="KW-0812">Transmembrane</keyword>
<dbReference type="EMBL" id="BPLF01000001">
    <property type="protein sequence ID" value="GIX61583.1"/>
    <property type="molecule type" value="Genomic_DNA"/>
</dbReference>
<sequence length="345" mass="37414">MAAGKKKLTDPPTNLKEAIDWVIQIKGHAQDLAKELDALLKQDASEVAMKVLDKYRIVSESVIEKLKSHTNEKNRLTSLSSEWGFAAPYAALDRLSRGLDPFVSGSAARVNRENAEQWLTEVQATALETLIGNLANGLEAFVKPTSGIVQTSVASAYSQTNAKWEGLQAAERRDCAIIFLAILPLLYIGLIYLYWRCSQIPDSSRLVLSWSEQSPSTDNGLKKYMVALGYADNLKSQKGSAIAGLIGRMFSNELSSGNVSSQDYPEFLGQLQNKALNPPSQPTSRPLTSLYALSHYYITNFLYDVQSTSPGTPSFAGYSGTAALASGAYGFNFGGIGTFMSALLA</sequence>
<keyword evidence="3" id="KW-1185">Reference proteome</keyword>
<dbReference type="AlphaFoldDB" id="A0AAV4LNV8"/>
<dbReference type="RefSeq" id="XP_067713654.1">
    <property type="nucleotide sequence ID" value="XM_067857553.1"/>
</dbReference>
<evidence type="ECO:0000313" key="2">
    <source>
        <dbReference type="EMBL" id="GIX61583.1"/>
    </source>
</evidence>
<evidence type="ECO:0000313" key="3">
    <source>
        <dbReference type="Proteomes" id="UP001497744"/>
    </source>
</evidence>
<keyword evidence="1" id="KW-1133">Transmembrane helix</keyword>
<accession>A0AAV4LNV8</accession>
<feature type="transmembrane region" description="Helical" evidence="1">
    <location>
        <begin position="175"/>
        <end position="195"/>
    </location>
</feature>
<proteinExistence type="predicted"/>
<dbReference type="GeneID" id="94193066"/>
<gene>
    <name evidence="2" type="ORF">BcabD6B2_10180</name>
</gene>
<protein>
    <submittedName>
        <fullName evidence="2">Variant erythrocyte surface antigen-1 family protein</fullName>
    </submittedName>
</protein>
<dbReference type="Proteomes" id="UP001497744">
    <property type="component" value="Unassembled WGS sequence"/>
</dbReference>
<evidence type="ECO:0000256" key="1">
    <source>
        <dbReference type="SAM" id="Phobius"/>
    </source>
</evidence>
<organism evidence="2 3">
    <name type="scientific">Babesia caballi</name>
    <dbReference type="NCBI Taxonomy" id="5871"/>
    <lineage>
        <taxon>Eukaryota</taxon>
        <taxon>Sar</taxon>
        <taxon>Alveolata</taxon>
        <taxon>Apicomplexa</taxon>
        <taxon>Aconoidasida</taxon>
        <taxon>Piroplasmida</taxon>
        <taxon>Babesiidae</taxon>
        <taxon>Babesia</taxon>
    </lineage>
</organism>
<comment type="caution">
    <text evidence="2">The sequence shown here is derived from an EMBL/GenBank/DDBJ whole genome shotgun (WGS) entry which is preliminary data.</text>
</comment>
<name>A0AAV4LNV8_BABCB</name>
<keyword evidence="1" id="KW-0472">Membrane</keyword>
<reference evidence="2 3" key="1">
    <citation type="submission" date="2021-06" db="EMBL/GenBank/DDBJ databases">
        <title>Genome sequence of Babesia caballi.</title>
        <authorList>
            <person name="Yamagishi J."/>
            <person name="Kidaka T."/>
            <person name="Ochi A."/>
        </authorList>
    </citation>
    <scope>NUCLEOTIDE SEQUENCE [LARGE SCALE GENOMIC DNA]</scope>
    <source>
        <strain evidence="2">USDA-D6B2</strain>
    </source>
</reference>